<feature type="domain" description="HTH cro/C1-type" evidence="2">
    <location>
        <begin position="7"/>
        <end position="61"/>
    </location>
</feature>
<dbReference type="Gene3D" id="1.10.260.40">
    <property type="entry name" value="lambda repressor-like DNA-binding domains"/>
    <property type="match status" value="1"/>
</dbReference>
<dbReference type="InterPro" id="IPR010982">
    <property type="entry name" value="Lambda_DNA-bd_dom_sf"/>
</dbReference>
<evidence type="ECO:0000313" key="4">
    <source>
        <dbReference type="Proteomes" id="UP000484164"/>
    </source>
</evidence>
<proteinExistence type="predicted"/>
<reference evidence="3 4" key="1">
    <citation type="submission" date="2019-10" db="EMBL/GenBank/DDBJ databases">
        <title>Genome sequence of Phaeocystidibacter marisrubri JCM30614 (type strain).</title>
        <authorList>
            <person name="Bowman J.P."/>
        </authorList>
    </citation>
    <scope>NUCLEOTIDE SEQUENCE [LARGE SCALE GENOMIC DNA]</scope>
    <source>
        <strain evidence="3 4">JCM 30614</strain>
    </source>
</reference>
<dbReference type="EMBL" id="WBVQ01000002">
    <property type="protein sequence ID" value="KAB2815605.1"/>
    <property type="molecule type" value="Genomic_DNA"/>
</dbReference>
<dbReference type="GO" id="GO:0003677">
    <property type="term" value="F:DNA binding"/>
    <property type="evidence" value="ECO:0007669"/>
    <property type="project" value="UniProtKB-KW"/>
</dbReference>
<dbReference type="SUPFAM" id="SSF47413">
    <property type="entry name" value="lambda repressor-like DNA-binding domains"/>
    <property type="match status" value="1"/>
</dbReference>
<dbReference type="CDD" id="cd00093">
    <property type="entry name" value="HTH_XRE"/>
    <property type="match status" value="1"/>
</dbReference>
<name>A0A6L3ZCN5_9FLAO</name>
<gene>
    <name evidence="3" type="ORF">F8C82_07840</name>
</gene>
<dbReference type="AlphaFoldDB" id="A0A6L3ZCN5"/>
<protein>
    <submittedName>
        <fullName evidence="3">Helix-turn-helix transcriptional regulator</fullName>
    </submittedName>
</protein>
<dbReference type="PROSITE" id="PS50943">
    <property type="entry name" value="HTH_CROC1"/>
    <property type="match status" value="1"/>
</dbReference>
<accession>A0A6L3ZCN5</accession>
<dbReference type="InterPro" id="IPR001387">
    <property type="entry name" value="Cro/C1-type_HTH"/>
</dbReference>
<dbReference type="PANTHER" id="PTHR46558">
    <property type="entry name" value="TRACRIPTIONAL REGULATORY PROTEIN-RELATED-RELATED"/>
    <property type="match status" value="1"/>
</dbReference>
<evidence type="ECO:0000259" key="2">
    <source>
        <dbReference type="PROSITE" id="PS50943"/>
    </source>
</evidence>
<organism evidence="3 4">
    <name type="scientific">Phaeocystidibacter marisrubri</name>
    <dbReference type="NCBI Taxonomy" id="1577780"/>
    <lineage>
        <taxon>Bacteria</taxon>
        <taxon>Pseudomonadati</taxon>
        <taxon>Bacteroidota</taxon>
        <taxon>Flavobacteriia</taxon>
        <taxon>Flavobacteriales</taxon>
        <taxon>Phaeocystidibacteraceae</taxon>
        <taxon>Phaeocystidibacter</taxon>
    </lineage>
</organism>
<evidence type="ECO:0000313" key="3">
    <source>
        <dbReference type="EMBL" id="KAB2815605.1"/>
    </source>
</evidence>
<comment type="caution">
    <text evidence="3">The sequence shown here is derived from an EMBL/GenBank/DDBJ whole genome shotgun (WGS) entry which is preliminary data.</text>
</comment>
<sequence length="100" mass="11505">MQFGERIKELRESKELLQRQLAASLEIDTPMFSKIERGERRAKREQVILLAELLNADVNELLTIWLAERVYDIVKDEDIAEGALKVAKSTLKSSKNVKHV</sequence>
<dbReference type="PANTHER" id="PTHR46558:SF4">
    <property type="entry name" value="DNA-BIDING PHAGE PROTEIN"/>
    <property type="match status" value="1"/>
</dbReference>
<evidence type="ECO:0000256" key="1">
    <source>
        <dbReference type="ARBA" id="ARBA00023125"/>
    </source>
</evidence>
<dbReference type="OrthoDB" id="1081711at2"/>
<dbReference type="Proteomes" id="UP000484164">
    <property type="component" value="Unassembled WGS sequence"/>
</dbReference>
<dbReference type="Pfam" id="PF13560">
    <property type="entry name" value="HTH_31"/>
    <property type="match status" value="1"/>
</dbReference>
<keyword evidence="4" id="KW-1185">Reference proteome</keyword>
<dbReference type="RefSeq" id="WP_151693035.1">
    <property type="nucleotide sequence ID" value="NZ_BMGX01000001.1"/>
</dbReference>
<dbReference type="SMART" id="SM00530">
    <property type="entry name" value="HTH_XRE"/>
    <property type="match status" value="1"/>
</dbReference>
<keyword evidence="1" id="KW-0238">DNA-binding</keyword>